<feature type="non-terminal residue" evidence="1">
    <location>
        <position position="30"/>
    </location>
</feature>
<protein>
    <submittedName>
        <fullName evidence="1">Uncharacterized protein</fullName>
    </submittedName>
</protein>
<comment type="caution">
    <text evidence="1">The sequence shown here is derived from an EMBL/GenBank/DDBJ whole genome shotgun (WGS) entry which is preliminary data.</text>
</comment>
<reference evidence="1 2" key="1">
    <citation type="journal article" date="2018" name="Nat. Ecol. Evol.">
        <title>Shark genomes provide insights into elasmobranch evolution and the origin of vertebrates.</title>
        <authorList>
            <person name="Hara Y"/>
            <person name="Yamaguchi K"/>
            <person name="Onimaru K"/>
            <person name="Kadota M"/>
            <person name="Koyanagi M"/>
            <person name="Keeley SD"/>
            <person name="Tatsumi K"/>
            <person name="Tanaka K"/>
            <person name="Motone F"/>
            <person name="Kageyama Y"/>
            <person name="Nozu R"/>
            <person name="Adachi N"/>
            <person name="Nishimura O"/>
            <person name="Nakagawa R"/>
            <person name="Tanegashima C"/>
            <person name="Kiyatake I"/>
            <person name="Matsumoto R"/>
            <person name="Murakumo K"/>
            <person name="Nishida K"/>
            <person name="Terakita A"/>
            <person name="Kuratani S"/>
            <person name="Sato K"/>
            <person name="Hyodo S Kuraku.S."/>
        </authorList>
    </citation>
    <scope>NUCLEOTIDE SEQUENCE [LARGE SCALE GENOMIC DNA]</scope>
</reference>
<evidence type="ECO:0000313" key="2">
    <source>
        <dbReference type="Proteomes" id="UP000287033"/>
    </source>
</evidence>
<name>A0A401TJQ9_CHIPU</name>
<keyword evidence="2" id="KW-1185">Reference proteome</keyword>
<dbReference type="Proteomes" id="UP000287033">
    <property type="component" value="Unassembled WGS sequence"/>
</dbReference>
<gene>
    <name evidence="1" type="ORF">chiPu_0027204</name>
</gene>
<organism evidence="1 2">
    <name type="scientific">Chiloscyllium punctatum</name>
    <name type="common">Brownbanded bambooshark</name>
    <name type="synonym">Hemiscyllium punctatum</name>
    <dbReference type="NCBI Taxonomy" id="137246"/>
    <lineage>
        <taxon>Eukaryota</taxon>
        <taxon>Metazoa</taxon>
        <taxon>Chordata</taxon>
        <taxon>Craniata</taxon>
        <taxon>Vertebrata</taxon>
        <taxon>Chondrichthyes</taxon>
        <taxon>Elasmobranchii</taxon>
        <taxon>Galeomorphii</taxon>
        <taxon>Galeoidea</taxon>
        <taxon>Orectolobiformes</taxon>
        <taxon>Hemiscylliidae</taxon>
        <taxon>Chiloscyllium</taxon>
    </lineage>
</organism>
<proteinExistence type="predicted"/>
<accession>A0A401TJQ9</accession>
<evidence type="ECO:0000313" key="1">
    <source>
        <dbReference type="EMBL" id="GCC42892.1"/>
    </source>
</evidence>
<dbReference type="AlphaFoldDB" id="A0A401TJQ9"/>
<dbReference type="EMBL" id="BEZZ01097738">
    <property type="protein sequence ID" value="GCC42892.1"/>
    <property type="molecule type" value="Genomic_DNA"/>
</dbReference>
<sequence>MNTHRNRSWDKFLQTVNPDTSLRTTPALHV</sequence>